<dbReference type="Proteomes" id="UP000322139">
    <property type="component" value="Unassembled WGS sequence"/>
</dbReference>
<dbReference type="AlphaFoldDB" id="A0A5D4R933"/>
<sequence length="177" mass="20079">MKRDWLITLRKSKNMTQADVADSIFIDRAYYSQIESGTRNPSVDISRNLAKVLDINPSLLLSDLAAFQEVFTQTKCMLAHSDLELRYTWIFDSANQKEVNQFIGARDDELSFCIDSQKLISLKQRVLDTKETSGTFAEYEYNNEVHTHYIVGYPLLGEEGELIGIGTFGIKINALGL</sequence>
<dbReference type="SUPFAM" id="SSF47413">
    <property type="entry name" value="lambda repressor-like DNA-binding domains"/>
    <property type="match status" value="1"/>
</dbReference>
<dbReference type="PANTHER" id="PTHR46558">
    <property type="entry name" value="TRACRIPTIONAL REGULATORY PROTEIN-RELATED-RELATED"/>
    <property type="match status" value="1"/>
</dbReference>
<keyword evidence="1" id="KW-0238">DNA-binding</keyword>
<dbReference type="InterPro" id="IPR010982">
    <property type="entry name" value="Lambda_DNA-bd_dom_sf"/>
</dbReference>
<reference evidence="3 4" key="1">
    <citation type="submission" date="2019-08" db="EMBL/GenBank/DDBJ databases">
        <title>Bacillus genomes from the desert of Cuatro Cienegas, Coahuila.</title>
        <authorList>
            <person name="Olmedo-Alvarez G."/>
        </authorList>
    </citation>
    <scope>NUCLEOTIDE SEQUENCE [LARGE SCALE GENOMIC DNA]</scope>
    <source>
        <strain evidence="3 4">CH446_14T</strain>
    </source>
</reference>
<organism evidence="3 4">
    <name type="scientific">Bacillus infantis</name>
    <dbReference type="NCBI Taxonomy" id="324767"/>
    <lineage>
        <taxon>Bacteria</taxon>
        <taxon>Bacillati</taxon>
        <taxon>Bacillota</taxon>
        <taxon>Bacilli</taxon>
        <taxon>Bacillales</taxon>
        <taxon>Bacillaceae</taxon>
        <taxon>Bacillus</taxon>
    </lineage>
</organism>
<dbReference type="EMBL" id="VTER01000007">
    <property type="protein sequence ID" value="TYS46731.1"/>
    <property type="molecule type" value="Genomic_DNA"/>
</dbReference>
<evidence type="ECO:0000313" key="3">
    <source>
        <dbReference type="EMBL" id="TYS46731.1"/>
    </source>
</evidence>
<dbReference type="PANTHER" id="PTHR46558:SF11">
    <property type="entry name" value="HTH-TYPE TRANSCRIPTIONAL REGULATOR XRE"/>
    <property type="match status" value="1"/>
</dbReference>
<dbReference type="GO" id="GO:0003677">
    <property type="term" value="F:DNA binding"/>
    <property type="evidence" value="ECO:0007669"/>
    <property type="project" value="UniProtKB-KW"/>
</dbReference>
<gene>
    <name evidence="3" type="ORF">FZD51_14765</name>
</gene>
<protein>
    <submittedName>
        <fullName evidence="3">Helix-turn-helix domain-containing protein</fullName>
    </submittedName>
</protein>
<evidence type="ECO:0000259" key="2">
    <source>
        <dbReference type="PROSITE" id="PS50943"/>
    </source>
</evidence>
<proteinExistence type="predicted"/>
<accession>A0A5D4R933</accession>
<dbReference type="InterPro" id="IPR001387">
    <property type="entry name" value="Cro/C1-type_HTH"/>
</dbReference>
<comment type="caution">
    <text evidence="3">The sequence shown here is derived from an EMBL/GenBank/DDBJ whole genome shotgun (WGS) entry which is preliminary data.</text>
</comment>
<dbReference type="Gene3D" id="1.10.260.40">
    <property type="entry name" value="lambda repressor-like DNA-binding domains"/>
    <property type="match status" value="1"/>
</dbReference>
<dbReference type="CDD" id="cd00093">
    <property type="entry name" value="HTH_XRE"/>
    <property type="match status" value="1"/>
</dbReference>
<name>A0A5D4R933_9BACI</name>
<dbReference type="RefSeq" id="WP_148975478.1">
    <property type="nucleotide sequence ID" value="NZ_JBNIKT010000009.1"/>
</dbReference>
<dbReference type="Pfam" id="PF01381">
    <property type="entry name" value="HTH_3"/>
    <property type="match status" value="1"/>
</dbReference>
<evidence type="ECO:0000313" key="4">
    <source>
        <dbReference type="Proteomes" id="UP000322139"/>
    </source>
</evidence>
<evidence type="ECO:0000256" key="1">
    <source>
        <dbReference type="ARBA" id="ARBA00023125"/>
    </source>
</evidence>
<dbReference type="PROSITE" id="PS50943">
    <property type="entry name" value="HTH_CROC1"/>
    <property type="match status" value="1"/>
</dbReference>
<dbReference type="SMART" id="SM00530">
    <property type="entry name" value="HTH_XRE"/>
    <property type="match status" value="1"/>
</dbReference>
<feature type="domain" description="HTH cro/C1-type" evidence="2">
    <location>
        <begin position="6"/>
        <end position="60"/>
    </location>
</feature>